<dbReference type="InterPro" id="IPR010982">
    <property type="entry name" value="Lambda_DNA-bd_dom_sf"/>
</dbReference>
<dbReference type="PANTHER" id="PTHR35010">
    <property type="entry name" value="BLL4672 PROTEIN-RELATED"/>
    <property type="match status" value="1"/>
</dbReference>
<feature type="domain" description="HTH cro/C1-type" evidence="2">
    <location>
        <begin position="7"/>
        <end position="61"/>
    </location>
</feature>
<dbReference type="Gene3D" id="3.30.450.180">
    <property type="match status" value="1"/>
</dbReference>
<evidence type="ECO:0000256" key="1">
    <source>
        <dbReference type="SAM" id="MobiDB-lite"/>
    </source>
</evidence>
<dbReference type="PANTHER" id="PTHR35010:SF4">
    <property type="entry name" value="BLL5781 PROTEIN"/>
    <property type="match status" value="1"/>
</dbReference>
<name>A0A1H6BC28_9ACTN</name>
<feature type="compositionally biased region" description="Low complexity" evidence="1">
    <location>
        <begin position="290"/>
        <end position="301"/>
    </location>
</feature>
<feature type="compositionally biased region" description="Low complexity" evidence="1">
    <location>
        <begin position="254"/>
        <end position="265"/>
    </location>
</feature>
<dbReference type="SMART" id="SM00530">
    <property type="entry name" value="HTH_XRE"/>
    <property type="match status" value="1"/>
</dbReference>
<evidence type="ECO:0000313" key="4">
    <source>
        <dbReference type="Proteomes" id="UP000236754"/>
    </source>
</evidence>
<evidence type="ECO:0000313" key="3">
    <source>
        <dbReference type="EMBL" id="SEG58134.1"/>
    </source>
</evidence>
<dbReference type="SUPFAM" id="SSF47413">
    <property type="entry name" value="lambda repressor-like DNA-binding domains"/>
    <property type="match status" value="1"/>
</dbReference>
<feature type="region of interest" description="Disordered" evidence="1">
    <location>
        <begin position="254"/>
        <end position="312"/>
    </location>
</feature>
<sequence>MDFPEALRASRNRRHLSQLELASRAGTTQRHISFIENGRSTPGRALVARLADSLALPLRERNGLLLAAGYAPVHPERGLDDPALAPALEALDHVLAGHLPYPAIVVDRHGTVIGANDAFGVMTEGADPALLGPRANILRLALHPAGLAPRIRNFGQWARHVIEALREEQRRSPDVRLAALHDELARYVPEPAPGDANLLGFAVPMELETASRGLLRLMTTVAVFATAADVTIAELKLEAFLPADRATAEALAAGPAPSVRAEPPVAALPPTPARPVPGVPPAPGPPPAQAAPRDAPATAAVRTSPSPAGRGT</sequence>
<dbReference type="EMBL" id="FNVU01000006">
    <property type="protein sequence ID" value="SEG58134.1"/>
    <property type="molecule type" value="Genomic_DNA"/>
</dbReference>
<dbReference type="Pfam" id="PF01381">
    <property type="entry name" value="HTH_3"/>
    <property type="match status" value="1"/>
</dbReference>
<dbReference type="Gene3D" id="1.10.260.40">
    <property type="entry name" value="lambda repressor-like DNA-binding domains"/>
    <property type="match status" value="1"/>
</dbReference>
<proteinExistence type="predicted"/>
<dbReference type="CDD" id="cd00093">
    <property type="entry name" value="HTH_XRE"/>
    <property type="match status" value="1"/>
</dbReference>
<reference evidence="3 4" key="1">
    <citation type="submission" date="2016-10" db="EMBL/GenBank/DDBJ databases">
        <authorList>
            <person name="de Groot N.N."/>
        </authorList>
    </citation>
    <scope>NUCLEOTIDE SEQUENCE [LARGE SCALE GENOMIC DNA]</scope>
    <source>
        <strain evidence="3 4">CGMCC 4.2023</strain>
    </source>
</reference>
<dbReference type="InterPro" id="IPR001387">
    <property type="entry name" value="Cro/C1-type_HTH"/>
</dbReference>
<dbReference type="AlphaFoldDB" id="A0A1H6BC28"/>
<keyword evidence="3" id="KW-0238">DNA-binding</keyword>
<protein>
    <submittedName>
        <fullName evidence="3">DNA-binding transcriptional regulator, XRE-family HTH domain</fullName>
    </submittedName>
</protein>
<accession>A0A1H6BC28</accession>
<gene>
    <name evidence="3" type="ORF">SAMN05216223_106397</name>
</gene>
<dbReference type="PROSITE" id="PS50943">
    <property type="entry name" value="HTH_CROC1"/>
    <property type="match status" value="1"/>
</dbReference>
<dbReference type="Proteomes" id="UP000236754">
    <property type="component" value="Unassembled WGS sequence"/>
</dbReference>
<dbReference type="Pfam" id="PF17765">
    <property type="entry name" value="MLTR_LBD"/>
    <property type="match status" value="1"/>
</dbReference>
<evidence type="ECO:0000259" key="2">
    <source>
        <dbReference type="PROSITE" id="PS50943"/>
    </source>
</evidence>
<keyword evidence="4" id="KW-1185">Reference proteome</keyword>
<dbReference type="InterPro" id="IPR041413">
    <property type="entry name" value="MLTR_LBD"/>
</dbReference>
<dbReference type="GO" id="GO:0003677">
    <property type="term" value="F:DNA binding"/>
    <property type="evidence" value="ECO:0007669"/>
    <property type="project" value="UniProtKB-KW"/>
</dbReference>
<organism evidence="3 4">
    <name type="scientific">Actinacidiphila yanglinensis</name>
    <dbReference type="NCBI Taxonomy" id="310779"/>
    <lineage>
        <taxon>Bacteria</taxon>
        <taxon>Bacillati</taxon>
        <taxon>Actinomycetota</taxon>
        <taxon>Actinomycetes</taxon>
        <taxon>Kitasatosporales</taxon>
        <taxon>Streptomycetaceae</taxon>
        <taxon>Actinacidiphila</taxon>
    </lineage>
</organism>
<feature type="compositionally biased region" description="Pro residues" evidence="1">
    <location>
        <begin position="266"/>
        <end position="289"/>
    </location>
</feature>